<protein>
    <submittedName>
        <fullName evidence="1">Uncharacterized protein</fullName>
    </submittedName>
</protein>
<dbReference type="AlphaFoldDB" id="A0A1F4XLT5"/>
<name>A0A1F4XLT5_9BACT</name>
<dbReference type="EMBL" id="MEWR01000004">
    <property type="protein sequence ID" value="OGC82590.1"/>
    <property type="molecule type" value="Genomic_DNA"/>
</dbReference>
<dbReference type="STRING" id="1817814.A2V81_01440"/>
<dbReference type="Proteomes" id="UP000177614">
    <property type="component" value="Unassembled WGS sequence"/>
</dbReference>
<reference evidence="1 2" key="1">
    <citation type="journal article" date="2016" name="Nat. Commun.">
        <title>Thousands of microbial genomes shed light on interconnected biogeochemical processes in an aquifer system.</title>
        <authorList>
            <person name="Anantharaman K."/>
            <person name="Brown C.T."/>
            <person name="Hug L.A."/>
            <person name="Sharon I."/>
            <person name="Castelle C.J."/>
            <person name="Probst A.J."/>
            <person name="Thomas B.C."/>
            <person name="Singh A."/>
            <person name="Wilkins M.J."/>
            <person name="Karaoz U."/>
            <person name="Brodie E.L."/>
            <person name="Williams K.H."/>
            <person name="Hubbard S.S."/>
            <person name="Banfield J.F."/>
        </authorList>
    </citation>
    <scope>NUCLEOTIDE SEQUENCE [LARGE SCALE GENOMIC DNA]</scope>
</reference>
<proteinExistence type="predicted"/>
<gene>
    <name evidence="1" type="ORF">A2V81_01440</name>
</gene>
<evidence type="ECO:0000313" key="2">
    <source>
        <dbReference type="Proteomes" id="UP000177614"/>
    </source>
</evidence>
<accession>A0A1F4XLT5</accession>
<organism evidence="1 2">
    <name type="scientific">Candidatus Abawacabacteria bacterium RBG_16_42_10</name>
    <dbReference type="NCBI Taxonomy" id="1817814"/>
    <lineage>
        <taxon>Bacteria</taxon>
        <taxon>Candidatus Abawacaibacteriota</taxon>
    </lineage>
</organism>
<sequence>MRQPPLHSHGHRGHRERIGQILKQTHQKQATFLIVSTGKSIITGAFVVPEEEQSDIILQITKLMAYGGTFDDLDI</sequence>
<comment type="caution">
    <text evidence="1">The sequence shown here is derived from an EMBL/GenBank/DDBJ whole genome shotgun (WGS) entry which is preliminary data.</text>
</comment>
<evidence type="ECO:0000313" key="1">
    <source>
        <dbReference type="EMBL" id="OGC82590.1"/>
    </source>
</evidence>